<dbReference type="AlphaFoldDB" id="A0AAV3ZNM1"/>
<organism evidence="2 3">
    <name type="scientific">Plakobranchus ocellatus</name>
    <dbReference type="NCBI Taxonomy" id="259542"/>
    <lineage>
        <taxon>Eukaryota</taxon>
        <taxon>Metazoa</taxon>
        <taxon>Spiralia</taxon>
        <taxon>Lophotrochozoa</taxon>
        <taxon>Mollusca</taxon>
        <taxon>Gastropoda</taxon>
        <taxon>Heterobranchia</taxon>
        <taxon>Euthyneura</taxon>
        <taxon>Panpulmonata</taxon>
        <taxon>Sacoglossa</taxon>
        <taxon>Placobranchoidea</taxon>
        <taxon>Plakobranchidae</taxon>
        <taxon>Plakobranchus</taxon>
    </lineage>
</organism>
<feature type="region of interest" description="Disordered" evidence="1">
    <location>
        <begin position="182"/>
        <end position="215"/>
    </location>
</feature>
<reference evidence="2 3" key="1">
    <citation type="journal article" date="2021" name="Elife">
        <title>Chloroplast acquisition without the gene transfer in kleptoplastic sea slugs, Plakobranchus ocellatus.</title>
        <authorList>
            <person name="Maeda T."/>
            <person name="Takahashi S."/>
            <person name="Yoshida T."/>
            <person name="Shimamura S."/>
            <person name="Takaki Y."/>
            <person name="Nagai Y."/>
            <person name="Toyoda A."/>
            <person name="Suzuki Y."/>
            <person name="Arimoto A."/>
            <person name="Ishii H."/>
            <person name="Satoh N."/>
            <person name="Nishiyama T."/>
            <person name="Hasebe M."/>
            <person name="Maruyama T."/>
            <person name="Minagawa J."/>
            <person name="Obokata J."/>
            <person name="Shigenobu S."/>
        </authorList>
    </citation>
    <scope>NUCLEOTIDE SEQUENCE [LARGE SCALE GENOMIC DNA]</scope>
</reference>
<evidence type="ECO:0000313" key="2">
    <source>
        <dbReference type="EMBL" id="GFN95468.1"/>
    </source>
</evidence>
<accession>A0AAV3ZNM1</accession>
<comment type="caution">
    <text evidence="2">The sequence shown here is derived from an EMBL/GenBank/DDBJ whole genome shotgun (WGS) entry which is preliminary data.</text>
</comment>
<dbReference type="EMBL" id="BLXT01002514">
    <property type="protein sequence ID" value="GFN95468.1"/>
    <property type="molecule type" value="Genomic_DNA"/>
</dbReference>
<feature type="compositionally biased region" description="Acidic residues" evidence="1">
    <location>
        <begin position="17"/>
        <end position="28"/>
    </location>
</feature>
<keyword evidence="3" id="KW-1185">Reference proteome</keyword>
<protein>
    <submittedName>
        <fullName evidence="2">Uncharacterized protein</fullName>
    </submittedName>
</protein>
<sequence>MSGLCSVLDSLRQSLESESESENDDLDLDGNSSGNSHALSWKGSLQQLPTTPRPFVRAREQVTGLEPATTSLCRSQDRFAIPSATSAPRATKWGSFYEIQVRARQATCRLKAIYADSADAPDVGSEAEVPVVRHFRRADECVRASRRELTSQRTQITLPTRRDCRIVTRVLCSSNLLVARSQAGESKGGEESNGKLPYAKNNQDPTPGSPMLIET</sequence>
<feature type="region of interest" description="Disordered" evidence="1">
    <location>
        <begin position="15"/>
        <end position="52"/>
    </location>
</feature>
<gene>
    <name evidence="2" type="ORF">PoB_002197400</name>
</gene>
<proteinExistence type="predicted"/>
<evidence type="ECO:0000313" key="3">
    <source>
        <dbReference type="Proteomes" id="UP000735302"/>
    </source>
</evidence>
<dbReference type="Proteomes" id="UP000735302">
    <property type="component" value="Unassembled WGS sequence"/>
</dbReference>
<evidence type="ECO:0000256" key="1">
    <source>
        <dbReference type="SAM" id="MobiDB-lite"/>
    </source>
</evidence>
<name>A0AAV3ZNM1_9GAST</name>